<accession>A0ABN8AGE8</accession>
<dbReference type="SUPFAM" id="SSF143422">
    <property type="entry name" value="Transposase IS200-like"/>
    <property type="match status" value="1"/>
</dbReference>
<reference evidence="2 3" key="1">
    <citation type="submission" date="2021-10" db="EMBL/GenBank/DDBJ databases">
        <authorList>
            <person name="Koch H."/>
        </authorList>
    </citation>
    <scope>NUCLEOTIDE SEQUENCE [LARGE SCALE GENOMIC DNA]</scope>
    <source>
        <strain evidence="2">6680</strain>
    </source>
</reference>
<dbReference type="SMART" id="SM01321">
    <property type="entry name" value="Y1_Tnp"/>
    <property type="match status" value="1"/>
</dbReference>
<gene>
    <name evidence="2" type="primary">rayT</name>
    <name evidence="2" type="ORF">NTG6680_0548</name>
</gene>
<dbReference type="RefSeq" id="WP_239795849.1">
    <property type="nucleotide sequence ID" value="NZ_OU912926.1"/>
</dbReference>
<dbReference type="InterPro" id="IPR002686">
    <property type="entry name" value="Transposase_17"/>
</dbReference>
<dbReference type="PANTHER" id="PTHR36966">
    <property type="entry name" value="REP-ASSOCIATED TYROSINE TRANSPOSASE"/>
    <property type="match status" value="1"/>
</dbReference>
<proteinExistence type="predicted"/>
<sequence length="180" mass="21263">MSRYRRAMATGSSYFFTVVAYRRQSILCDEAIRIALRASIGTVRVARPFVIDAWVLLPDHLHCMWTLPDGDADFSTRWMMIKRAVSLACRADYLCADWVTASKLKHRESTIWQRRFWEHQIRNENDFARHVDYIHFNPVKHGHVQRAVDWPHSTFHRYVRDGVYAQDWAVAIENALLRDN</sequence>
<dbReference type="EMBL" id="OU912926">
    <property type="protein sequence ID" value="CAG9931801.1"/>
    <property type="molecule type" value="Genomic_DNA"/>
</dbReference>
<evidence type="ECO:0000259" key="1">
    <source>
        <dbReference type="SMART" id="SM01321"/>
    </source>
</evidence>
<dbReference type="InterPro" id="IPR052715">
    <property type="entry name" value="RAYT_transposase"/>
</dbReference>
<feature type="domain" description="Transposase IS200-like" evidence="1">
    <location>
        <begin position="9"/>
        <end position="137"/>
    </location>
</feature>
<evidence type="ECO:0000313" key="2">
    <source>
        <dbReference type="EMBL" id="CAG9931801.1"/>
    </source>
</evidence>
<keyword evidence="3" id="KW-1185">Reference proteome</keyword>
<protein>
    <submittedName>
        <fullName evidence="2">Transposase</fullName>
    </submittedName>
</protein>
<organism evidence="2 3">
    <name type="scientific">Candidatus Nitrotoga arctica</name>
    <dbReference type="NCBI Taxonomy" id="453162"/>
    <lineage>
        <taxon>Bacteria</taxon>
        <taxon>Pseudomonadati</taxon>
        <taxon>Pseudomonadota</taxon>
        <taxon>Betaproteobacteria</taxon>
        <taxon>Nitrosomonadales</taxon>
        <taxon>Gallionellaceae</taxon>
        <taxon>Candidatus Nitrotoga</taxon>
    </lineage>
</organism>
<dbReference type="PANTHER" id="PTHR36966:SF1">
    <property type="entry name" value="REP-ASSOCIATED TYROSINE TRANSPOSASE"/>
    <property type="match status" value="1"/>
</dbReference>
<name>A0ABN8AGE8_9PROT</name>
<evidence type="ECO:0000313" key="3">
    <source>
        <dbReference type="Proteomes" id="UP000839052"/>
    </source>
</evidence>
<dbReference type="NCBIfam" id="NF047646">
    <property type="entry name" value="REP_Tyr_transpos"/>
    <property type="match status" value="1"/>
</dbReference>
<dbReference type="InterPro" id="IPR036515">
    <property type="entry name" value="Transposase_17_sf"/>
</dbReference>
<dbReference type="Proteomes" id="UP000839052">
    <property type="component" value="Chromosome"/>
</dbReference>
<dbReference type="Gene3D" id="3.30.70.1290">
    <property type="entry name" value="Transposase IS200-like"/>
    <property type="match status" value="1"/>
</dbReference>